<sequence length="212" mass="23572">MSIIGYARVSANDQSLDIQIEKLMKAGCTKIFREKISGVAKIKPELSSLMEYIREGDTVIVTKLDRIARSTKHLLEIVDSLEEKSVSFRVLNIDLDTSTPTGRLMITMLGAIAAFEREMLRERQAEGIAKAREKGKYKGRKPVARAKTEQIISMTKRNIPRRQIARELGVSSASIYRILKENGVKLPVILGERSGTGEEIASLLTSKTPSNP</sequence>
<evidence type="ECO:0000256" key="5">
    <source>
        <dbReference type="ARBA" id="ARBA00023172"/>
    </source>
</evidence>
<dbReference type="Pfam" id="PF00239">
    <property type="entry name" value="Resolvase"/>
    <property type="match status" value="1"/>
</dbReference>
<dbReference type="KEGG" id="din:Selin_1489"/>
<keyword evidence="3" id="KW-0230">DNA invertase</keyword>
<evidence type="ECO:0000256" key="3">
    <source>
        <dbReference type="ARBA" id="ARBA00023100"/>
    </source>
</evidence>
<dbReference type="InterPro" id="IPR036162">
    <property type="entry name" value="Resolvase-like_N_sf"/>
</dbReference>
<dbReference type="InterPro" id="IPR050639">
    <property type="entry name" value="SSR_resolvase"/>
</dbReference>
<keyword evidence="9" id="KW-1185">Reference proteome</keyword>
<reference evidence="8 9" key="1">
    <citation type="submission" date="2010-12" db="EMBL/GenBank/DDBJ databases">
        <title>Complete sequence of Desulfurispirillum indicum S5.</title>
        <authorList>
            <consortium name="US DOE Joint Genome Institute"/>
            <person name="Lucas S."/>
            <person name="Copeland A."/>
            <person name="Lapidus A."/>
            <person name="Cheng J.-F."/>
            <person name="Goodwin L."/>
            <person name="Pitluck S."/>
            <person name="Chertkov O."/>
            <person name="Held B."/>
            <person name="Detter J.C."/>
            <person name="Han C."/>
            <person name="Tapia R."/>
            <person name="Land M."/>
            <person name="Hauser L."/>
            <person name="Kyrpides N."/>
            <person name="Ivanova N."/>
            <person name="Mikhailova N."/>
            <person name="Haggblom M."/>
            <person name="Rauschenbach I."/>
            <person name="Bini E."/>
            <person name="Woyke T."/>
        </authorList>
    </citation>
    <scope>NUCLEOTIDE SEQUENCE [LARGE SCALE GENOMIC DNA]</scope>
    <source>
        <strain evidence="9">ATCC BAA-1389 / DSM 22839 / S5</strain>
    </source>
</reference>
<dbReference type="PANTHER" id="PTHR30461:SF26">
    <property type="entry name" value="RESOLVASE HOMOLOG YNEB"/>
    <property type="match status" value="1"/>
</dbReference>
<feature type="domain" description="Resolvase/invertase-type recombinase catalytic" evidence="7">
    <location>
        <begin position="2"/>
        <end position="135"/>
    </location>
</feature>
<dbReference type="SMART" id="SM00857">
    <property type="entry name" value="Resolvase"/>
    <property type="match status" value="1"/>
</dbReference>
<evidence type="ECO:0000256" key="2">
    <source>
        <dbReference type="ARBA" id="ARBA00022908"/>
    </source>
</evidence>
<evidence type="ECO:0000256" key="6">
    <source>
        <dbReference type="PIRSR" id="PIRSR606118-50"/>
    </source>
</evidence>
<dbReference type="FunCoup" id="E6W6X9">
    <property type="interactions" value="36"/>
</dbReference>
<keyword evidence="2" id="KW-0229">DNA integration</keyword>
<dbReference type="Pfam" id="PF02796">
    <property type="entry name" value="HTH_7"/>
    <property type="match status" value="1"/>
</dbReference>
<dbReference type="Gene3D" id="1.10.10.60">
    <property type="entry name" value="Homeodomain-like"/>
    <property type="match status" value="1"/>
</dbReference>
<dbReference type="InterPro" id="IPR009057">
    <property type="entry name" value="Homeodomain-like_sf"/>
</dbReference>
<proteinExistence type="inferred from homology"/>
<dbReference type="InterPro" id="IPR006118">
    <property type="entry name" value="Recombinase_CS"/>
</dbReference>
<dbReference type="GO" id="GO:0000150">
    <property type="term" value="F:DNA strand exchange activity"/>
    <property type="evidence" value="ECO:0007669"/>
    <property type="project" value="UniProtKB-KW"/>
</dbReference>
<accession>E6W6X9</accession>
<dbReference type="GO" id="GO:0015074">
    <property type="term" value="P:DNA integration"/>
    <property type="evidence" value="ECO:0007669"/>
    <property type="project" value="UniProtKB-KW"/>
</dbReference>
<dbReference type="Gene3D" id="3.40.50.1390">
    <property type="entry name" value="Resolvase, N-terminal catalytic domain"/>
    <property type="match status" value="1"/>
</dbReference>
<dbReference type="EMBL" id="CP002432">
    <property type="protein sequence ID" value="ADU66222.1"/>
    <property type="molecule type" value="Genomic_DNA"/>
</dbReference>
<gene>
    <name evidence="8" type="ordered locus">Selin_1489</name>
</gene>
<evidence type="ECO:0000313" key="9">
    <source>
        <dbReference type="Proteomes" id="UP000002572"/>
    </source>
</evidence>
<keyword evidence="5" id="KW-0233">DNA recombination</keyword>
<feature type="active site" description="O-(5'-phospho-DNA)-serine intermediate" evidence="6">
    <location>
        <position position="10"/>
    </location>
</feature>
<dbReference type="Proteomes" id="UP000002572">
    <property type="component" value="Chromosome"/>
</dbReference>
<dbReference type="CDD" id="cd03768">
    <property type="entry name" value="SR_ResInv"/>
    <property type="match status" value="1"/>
</dbReference>
<evidence type="ECO:0000313" key="8">
    <source>
        <dbReference type="EMBL" id="ADU66222.1"/>
    </source>
</evidence>
<dbReference type="eggNOG" id="COG1961">
    <property type="taxonomic scope" value="Bacteria"/>
</dbReference>
<dbReference type="PROSITE" id="PS00398">
    <property type="entry name" value="RECOMBINASES_2"/>
    <property type="match status" value="1"/>
</dbReference>
<name>E6W6X9_DESIS</name>
<dbReference type="SUPFAM" id="SSF46689">
    <property type="entry name" value="Homeodomain-like"/>
    <property type="match status" value="1"/>
</dbReference>
<dbReference type="STRING" id="653733.Selin_1489"/>
<protein>
    <submittedName>
        <fullName evidence="8">Resolvase domain protein</fullName>
    </submittedName>
</protein>
<keyword evidence="4" id="KW-0238">DNA-binding</keyword>
<evidence type="ECO:0000256" key="1">
    <source>
        <dbReference type="ARBA" id="ARBA00009913"/>
    </source>
</evidence>
<organism evidence="8 9">
    <name type="scientific">Desulfurispirillum indicum (strain ATCC BAA-1389 / DSM 22839 / S5)</name>
    <dbReference type="NCBI Taxonomy" id="653733"/>
    <lineage>
        <taxon>Bacteria</taxon>
        <taxon>Pseudomonadati</taxon>
        <taxon>Chrysiogenota</taxon>
        <taxon>Chrysiogenia</taxon>
        <taxon>Chrysiogenales</taxon>
        <taxon>Chrysiogenaceae</taxon>
        <taxon>Desulfurispirillum</taxon>
    </lineage>
</organism>
<dbReference type="OrthoDB" id="9786476at2"/>
<dbReference type="GO" id="GO:0003677">
    <property type="term" value="F:DNA binding"/>
    <property type="evidence" value="ECO:0007669"/>
    <property type="project" value="UniProtKB-KW"/>
</dbReference>
<dbReference type="HOGENOM" id="CLU_010686_8_3_0"/>
<dbReference type="PANTHER" id="PTHR30461">
    <property type="entry name" value="DNA-INVERTASE FROM LAMBDOID PROPHAGE"/>
    <property type="match status" value="1"/>
</dbReference>
<dbReference type="FunFam" id="3.40.50.1390:FF:000001">
    <property type="entry name" value="DNA recombinase"/>
    <property type="match status" value="1"/>
</dbReference>
<dbReference type="PROSITE" id="PS51736">
    <property type="entry name" value="RECOMBINASES_3"/>
    <property type="match status" value="1"/>
</dbReference>
<dbReference type="AlphaFoldDB" id="E6W6X9"/>
<dbReference type="InterPro" id="IPR006119">
    <property type="entry name" value="Resolv_N"/>
</dbReference>
<evidence type="ECO:0000259" key="7">
    <source>
        <dbReference type="PROSITE" id="PS51736"/>
    </source>
</evidence>
<dbReference type="InParanoid" id="E6W6X9"/>
<dbReference type="InterPro" id="IPR006120">
    <property type="entry name" value="Resolvase_HTH_dom"/>
</dbReference>
<evidence type="ECO:0000256" key="4">
    <source>
        <dbReference type="ARBA" id="ARBA00023125"/>
    </source>
</evidence>
<comment type="similarity">
    <text evidence="1">Belongs to the site-specific recombinase resolvase family.</text>
</comment>
<dbReference type="SUPFAM" id="SSF53041">
    <property type="entry name" value="Resolvase-like"/>
    <property type="match status" value="1"/>
</dbReference>
<dbReference type="RefSeq" id="WP_013506103.1">
    <property type="nucleotide sequence ID" value="NC_014836.1"/>
</dbReference>